<dbReference type="PROSITE" id="PS50850">
    <property type="entry name" value="MFS"/>
    <property type="match status" value="1"/>
</dbReference>
<dbReference type="NCBIfam" id="TIGR00711">
    <property type="entry name" value="efflux_EmrB"/>
    <property type="match status" value="1"/>
</dbReference>
<reference evidence="1 2" key="1">
    <citation type="submission" date="2024-09" db="EMBL/GenBank/DDBJ databases">
        <authorList>
            <person name="Lee S.D."/>
        </authorList>
    </citation>
    <scope>NUCLEOTIDE SEQUENCE [LARGE SCALE GENOMIC DNA]</scope>
    <source>
        <strain evidence="1 2">N1-1</strain>
    </source>
</reference>
<sequence length="501" mass="52069">MAHRRLSQRVVVPVMFISTVFMVIVDGAITTVALPAIGRQFQLAPSGLDGVVVVYPVAVAVAVPASAWLGDRLGGKQLLLGSMALFALFSALCGAAATPGQLVLFRALQGLAGGLLTPVAGTLLFRTFSARERVRASRIMIFPQQIAPALAPILGGILVDGLSWRWVFYVNLPLGLLAVAFGLYFLDHHRPDDLRPGASAPRFDFPGLVLSAAGLALLTYGICSGANRGWTSPGILVSLFAGAALLAATVLVELRTAEPLLRLRLFQNRLFRDFNLITLIGLVPFMGAMFLGPLFIQDALGGSALDSGSSTFTEAFGVLLTVQVGGFLYTRIGPRVIIGTGLLGVTAVLFLFSTCDLHTSLWTFRLYMFLLGVAMGGVFMPTTVAALSTIARTDMGQASTLNTVVRQTSIALAPALVTTLLVIGGVQASGSVSSTGSSSGSSSGGTGAGPSLAAYQHTYLVLALICLVSAVYAFTLRDTAARHAAGPGQPAEVAEATASVG</sequence>
<name>A0ABV6V8I2_9ACTN</name>
<dbReference type="Pfam" id="PF07690">
    <property type="entry name" value="MFS_1"/>
    <property type="match status" value="1"/>
</dbReference>
<dbReference type="Proteomes" id="UP001592582">
    <property type="component" value="Unassembled WGS sequence"/>
</dbReference>
<dbReference type="EMBL" id="JBHEZX010000004">
    <property type="protein sequence ID" value="MFC1410019.1"/>
    <property type="molecule type" value="Genomic_DNA"/>
</dbReference>
<dbReference type="InterPro" id="IPR036259">
    <property type="entry name" value="MFS_trans_sf"/>
</dbReference>
<dbReference type="PANTHER" id="PTHR42718:SF9">
    <property type="entry name" value="MAJOR FACILITATOR SUPERFAMILY MULTIDRUG TRANSPORTER MFSC"/>
    <property type="match status" value="1"/>
</dbReference>
<accession>A0ABV6V8I2</accession>
<dbReference type="SUPFAM" id="SSF103473">
    <property type="entry name" value="MFS general substrate transporter"/>
    <property type="match status" value="1"/>
</dbReference>
<gene>
    <name evidence="1" type="ORF">ACEZDG_12120</name>
</gene>
<dbReference type="Gene3D" id="1.20.1720.10">
    <property type="entry name" value="Multidrug resistance protein D"/>
    <property type="match status" value="1"/>
</dbReference>
<dbReference type="InterPro" id="IPR004638">
    <property type="entry name" value="EmrB-like"/>
</dbReference>
<organism evidence="1 2">
    <name type="scientific">Streptacidiphilus alkalitolerans</name>
    <dbReference type="NCBI Taxonomy" id="3342712"/>
    <lineage>
        <taxon>Bacteria</taxon>
        <taxon>Bacillati</taxon>
        <taxon>Actinomycetota</taxon>
        <taxon>Actinomycetes</taxon>
        <taxon>Kitasatosporales</taxon>
        <taxon>Streptomycetaceae</taxon>
        <taxon>Streptacidiphilus</taxon>
    </lineage>
</organism>
<evidence type="ECO:0000313" key="1">
    <source>
        <dbReference type="EMBL" id="MFC1410019.1"/>
    </source>
</evidence>
<proteinExistence type="predicted"/>
<evidence type="ECO:0000313" key="2">
    <source>
        <dbReference type="Proteomes" id="UP001592582"/>
    </source>
</evidence>
<keyword evidence="2" id="KW-1185">Reference proteome</keyword>
<dbReference type="Gene3D" id="1.20.1250.20">
    <property type="entry name" value="MFS general substrate transporter like domains"/>
    <property type="match status" value="1"/>
</dbReference>
<dbReference type="PANTHER" id="PTHR42718">
    <property type="entry name" value="MAJOR FACILITATOR SUPERFAMILY MULTIDRUG TRANSPORTER MFSC"/>
    <property type="match status" value="1"/>
</dbReference>
<protein>
    <submittedName>
        <fullName evidence="1">DHA2 family efflux MFS transporter permease subunit</fullName>
    </submittedName>
</protein>
<dbReference type="InterPro" id="IPR011701">
    <property type="entry name" value="MFS"/>
</dbReference>
<dbReference type="InterPro" id="IPR020846">
    <property type="entry name" value="MFS_dom"/>
</dbReference>
<comment type="caution">
    <text evidence="1">The sequence shown here is derived from an EMBL/GenBank/DDBJ whole genome shotgun (WGS) entry which is preliminary data.</text>
</comment>